<protein>
    <recommendedName>
        <fullName evidence="1">Helicase-associated domain-containing protein</fullName>
    </recommendedName>
</protein>
<reference evidence="2 3" key="1">
    <citation type="journal article" date="2004" name="Science">
        <title>The genome of the diatom Thalassiosira pseudonana: ecology, evolution, and metabolism.</title>
        <authorList>
            <person name="Armbrust E.V."/>
            <person name="Berges J.A."/>
            <person name="Bowler C."/>
            <person name="Green B.R."/>
            <person name="Martinez D."/>
            <person name="Putnam N.H."/>
            <person name="Zhou S."/>
            <person name="Allen A.E."/>
            <person name="Apt K.E."/>
            <person name="Bechner M."/>
            <person name="Brzezinski M.A."/>
            <person name="Chaal B.K."/>
            <person name="Chiovitti A."/>
            <person name="Davis A.K."/>
            <person name="Demarest M.S."/>
            <person name="Detter J.C."/>
            <person name="Glavina T."/>
            <person name="Goodstein D."/>
            <person name="Hadi M.Z."/>
            <person name="Hellsten U."/>
            <person name="Hildebrand M."/>
            <person name="Jenkins B.D."/>
            <person name="Jurka J."/>
            <person name="Kapitonov V.V."/>
            <person name="Kroger N."/>
            <person name="Lau W.W."/>
            <person name="Lane T.W."/>
            <person name="Larimer F.W."/>
            <person name="Lippmeier J.C."/>
            <person name="Lucas S."/>
            <person name="Medina M."/>
            <person name="Montsant A."/>
            <person name="Obornik M."/>
            <person name="Parker M.S."/>
            <person name="Palenik B."/>
            <person name="Pazour G.J."/>
            <person name="Richardson P.M."/>
            <person name="Rynearson T.A."/>
            <person name="Saito M.A."/>
            <person name="Schwartz D.C."/>
            <person name="Thamatrakoln K."/>
            <person name="Valentin K."/>
            <person name="Vardi A."/>
            <person name="Wilkerson F.P."/>
            <person name="Rokhsar D.S."/>
        </authorList>
    </citation>
    <scope>NUCLEOTIDE SEQUENCE [LARGE SCALE GENOMIC DNA]</scope>
    <source>
        <strain evidence="2 3">CCMP1335</strain>
    </source>
</reference>
<dbReference type="InterPro" id="IPR005114">
    <property type="entry name" value="Helicase_assoc"/>
</dbReference>
<dbReference type="Proteomes" id="UP000001449">
    <property type="component" value="Chromosome 3"/>
</dbReference>
<dbReference type="EMBL" id="CM000640">
    <property type="protein sequence ID" value="EED94284.1"/>
    <property type="molecule type" value="Genomic_DNA"/>
</dbReference>
<dbReference type="OMA" id="NSIDFCW"/>
<organism evidence="2 3">
    <name type="scientific">Thalassiosira pseudonana</name>
    <name type="common">Marine diatom</name>
    <name type="synonym">Cyclotella nana</name>
    <dbReference type="NCBI Taxonomy" id="35128"/>
    <lineage>
        <taxon>Eukaryota</taxon>
        <taxon>Sar</taxon>
        <taxon>Stramenopiles</taxon>
        <taxon>Ochrophyta</taxon>
        <taxon>Bacillariophyta</taxon>
        <taxon>Coscinodiscophyceae</taxon>
        <taxon>Thalassiosirophycidae</taxon>
        <taxon>Thalassiosirales</taxon>
        <taxon>Thalassiosiraceae</taxon>
        <taxon>Thalassiosira</taxon>
    </lineage>
</organism>
<reference evidence="2 3" key="2">
    <citation type="journal article" date="2008" name="Nature">
        <title>The Phaeodactylum genome reveals the evolutionary history of diatom genomes.</title>
        <authorList>
            <person name="Bowler C."/>
            <person name="Allen A.E."/>
            <person name="Badger J.H."/>
            <person name="Grimwood J."/>
            <person name="Jabbari K."/>
            <person name="Kuo A."/>
            <person name="Maheswari U."/>
            <person name="Martens C."/>
            <person name="Maumus F."/>
            <person name="Otillar R.P."/>
            <person name="Rayko E."/>
            <person name="Salamov A."/>
            <person name="Vandepoele K."/>
            <person name="Beszteri B."/>
            <person name="Gruber A."/>
            <person name="Heijde M."/>
            <person name="Katinka M."/>
            <person name="Mock T."/>
            <person name="Valentin K."/>
            <person name="Verret F."/>
            <person name="Berges J.A."/>
            <person name="Brownlee C."/>
            <person name="Cadoret J.P."/>
            <person name="Chiovitti A."/>
            <person name="Choi C.J."/>
            <person name="Coesel S."/>
            <person name="De Martino A."/>
            <person name="Detter J.C."/>
            <person name="Durkin C."/>
            <person name="Falciatore A."/>
            <person name="Fournet J."/>
            <person name="Haruta M."/>
            <person name="Huysman M.J."/>
            <person name="Jenkins B.D."/>
            <person name="Jiroutova K."/>
            <person name="Jorgensen R.E."/>
            <person name="Joubert Y."/>
            <person name="Kaplan A."/>
            <person name="Kroger N."/>
            <person name="Kroth P.G."/>
            <person name="La Roche J."/>
            <person name="Lindquist E."/>
            <person name="Lommer M."/>
            <person name="Martin-Jezequel V."/>
            <person name="Lopez P.J."/>
            <person name="Lucas S."/>
            <person name="Mangogna M."/>
            <person name="McGinnis K."/>
            <person name="Medlin L.K."/>
            <person name="Montsant A."/>
            <person name="Oudot-Le Secq M.P."/>
            <person name="Napoli C."/>
            <person name="Obornik M."/>
            <person name="Parker M.S."/>
            <person name="Petit J.L."/>
            <person name="Porcel B.M."/>
            <person name="Poulsen N."/>
            <person name="Robison M."/>
            <person name="Rychlewski L."/>
            <person name="Rynearson T.A."/>
            <person name="Schmutz J."/>
            <person name="Shapiro H."/>
            <person name="Siaut M."/>
            <person name="Stanley M."/>
            <person name="Sussman M.R."/>
            <person name="Taylor A.R."/>
            <person name="Vardi A."/>
            <person name="von Dassow P."/>
            <person name="Vyverman W."/>
            <person name="Willis A."/>
            <person name="Wyrwicz L.S."/>
            <person name="Rokhsar D.S."/>
            <person name="Weissenbach J."/>
            <person name="Armbrust E.V."/>
            <person name="Green B.R."/>
            <person name="Van de Peer Y."/>
            <person name="Grigoriev I.V."/>
        </authorList>
    </citation>
    <scope>NUCLEOTIDE SEQUENCE [LARGE SCALE GENOMIC DNA]</scope>
    <source>
        <strain evidence="2 3">CCMP1335</strain>
    </source>
</reference>
<keyword evidence="3" id="KW-1185">Reference proteome</keyword>
<dbReference type="Pfam" id="PF03457">
    <property type="entry name" value="HA"/>
    <property type="match status" value="2"/>
</dbReference>
<gene>
    <name evidence="2" type="ORF">THAPSDRAFT_261808</name>
</gene>
<dbReference type="AlphaFoldDB" id="B8BXY2"/>
<dbReference type="InParanoid" id="B8BXY2"/>
<dbReference type="RefSeq" id="XP_002288848.1">
    <property type="nucleotide sequence ID" value="XM_002288812.1"/>
</dbReference>
<dbReference type="KEGG" id="tps:THAPSDRAFT_261808"/>
<dbReference type="GeneID" id="7448775"/>
<feature type="non-terminal residue" evidence="2">
    <location>
        <position position="144"/>
    </location>
</feature>
<dbReference type="PANTHER" id="PTHR33418">
    <property type="entry name" value="HELICASE-ASSOCIATED"/>
    <property type="match status" value="1"/>
</dbReference>
<dbReference type="PaxDb" id="35128-Thaps261808"/>
<name>B8BXY2_THAPS</name>
<feature type="domain" description="Helicase-associated" evidence="1">
    <location>
        <begin position="77"/>
        <end position="142"/>
    </location>
</feature>
<dbReference type="PANTHER" id="PTHR33418:SF1">
    <property type="entry name" value="HELICASE-ASSOCIATED DOMAIN-CONTAINING PROTEIN"/>
    <property type="match status" value="1"/>
</dbReference>
<dbReference type="Gene3D" id="6.10.140.530">
    <property type="match status" value="2"/>
</dbReference>
<evidence type="ECO:0000313" key="2">
    <source>
        <dbReference type="EMBL" id="EED94284.1"/>
    </source>
</evidence>
<evidence type="ECO:0000259" key="1">
    <source>
        <dbReference type="Pfam" id="PF03457"/>
    </source>
</evidence>
<feature type="non-terminal residue" evidence="2">
    <location>
        <position position="1"/>
    </location>
</feature>
<sequence>WQEYFQMLQEYKLIHHDTNVPFQSKEFRSLGIWVATQRTQYRRLSNGVHSNITQERIDQLNSIDFCWEPKSLLGYKSWEESFENLKKYKSVTGHTNVPTRYQQDVQLGTWVKKQRAMYRLFREGKKSQINQERIDLMDSIGFQW</sequence>
<evidence type="ECO:0000313" key="3">
    <source>
        <dbReference type="Proteomes" id="UP000001449"/>
    </source>
</evidence>
<dbReference type="HOGENOM" id="CLU_120782_0_0_1"/>
<feature type="domain" description="Helicase-associated" evidence="1">
    <location>
        <begin position="1"/>
        <end position="65"/>
    </location>
</feature>
<accession>B8BXY2</accession>
<proteinExistence type="predicted"/>